<evidence type="ECO:0000256" key="11">
    <source>
        <dbReference type="RuleBase" id="RU363063"/>
    </source>
</evidence>
<keyword evidence="6 11" id="KW-0735">Signal-anchor</keyword>
<keyword evidence="7 11" id="KW-1133">Transmembrane helix</keyword>
<dbReference type="FunFam" id="3.90.550.50:FF:000001">
    <property type="entry name" value="Hexosyltransferase"/>
    <property type="match status" value="1"/>
</dbReference>
<dbReference type="AlphaFoldDB" id="A0A423TDB0"/>
<dbReference type="OrthoDB" id="5512589at2759"/>
<sequence length="361" mass="40034">MRHIVTVRLAPNTRLRGPSSPGALSLPSMCDRMPAMISLRTLFVLATLMFLVLIALNPSPPSPSLPFSPHPVPSRAEGPVLNPYPDQVTFLVNEEKTCKDPPLALALVVTAPSNAKKRHFIRNTWGHPALVEVTGIRPLFVVGQTVDPAAQATLSQETSQYHDVIQANFRDSYQNLTYKTTALLTWASTYCSSTPIVLKIDDDVIPNPIALQKWLINFLESHPHPSEIMGKVRCCDPVLRSGKWGVSEERYPGNSYPPYVAGPSYMVPMPVVSALLQAVRRTEFLFLEDVYTTGLAAKKGGISHYNIFTLTNSLPNKIDVFWCSGARVFQENVGLKEATRGWNKIRELEGIIEPPEYVFTP</sequence>
<name>A0A423TDB0_PENVA</name>
<keyword evidence="13" id="KW-1185">Reference proteome</keyword>
<comment type="similarity">
    <text evidence="2 11">Belongs to the glycosyltransferase 31 family.</text>
</comment>
<dbReference type="PANTHER" id="PTHR11214:SF378">
    <property type="entry name" value="BETA-1,3-GALACTOSYLTRANSFERASE 4"/>
    <property type="match status" value="1"/>
</dbReference>
<dbReference type="GO" id="GO:0016758">
    <property type="term" value="F:hexosyltransferase activity"/>
    <property type="evidence" value="ECO:0007669"/>
    <property type="project" value="InterPro"/>
</dbReference>
<evidence type="ECO:0000256" key="4">
    <source>
        <dbReference type="ARBA" id="ARBA00022679"/>
    </source>
</evidence>
<evidence type="ECO:0000256" key="9">
    <source>
        <dbReference type="ARBA" id="ARBA00023136"/>
    </source>
</evidence>
<organism evidence="12 13">
    <name type="scientific">Penaeus vannamei</name>
    <name type="common">Whiteleg shrimp</name>
    <name type="synonym">Litopenaeus vannamei</name>
    <dbReference type="NCBI Taxonomy" id="6689"/>
    <lineage>
        <taxon>Eukaryota</taxon>
        <taxon>Metazoa</taxon>
        <taxon>Ecdysozoa</taxon>
        <taxon>Arthropoda</taxon>
        <taxon>Crustacea</taxon>
        <taxon>Multicrustacea</taxon>
        <taxon>Malacostraca</taxon>
        <taxon>Eumalacostraca</taxon>
        <taxon>Eucarida</taxon>
        <taxon>Decapoda</taxon>
        <taxon>Dendrobranchiata</taxon>
        <taxon>Penaeoidea</taxon>
        <taxon>Penaeidae</taxon>
        <taxon>Penaeus</taxon>
    </lineage>
</organism>
<dbReference type="EMBL" id="QCYY01001890">
    <property type="protein sequence ID" value="ROT74473.1"/>
    <property type="molecule type" value="Genomic_DNA"/>
</dbReference>
<evidence type="ECO:0000256" key="1">
    <source>
        <dbReference type="ARBA" id="ARBA00004323"/>
    </source>
</evidence>
<gene>
    <name evidence="12" type="ORF">C7M84_007024</name>
</gene>
<comment type="caution">
    <text evidence="12">The sequence shown here is derived from an EMBL/GenBank/DDBJ whole genome shotgun (WGS) entry which is preliminary data.</text>
</comment>
<dbReference type="Gene3D" id="3.90.550.50">
    <property type="match status" value="1"/>
</dbReference>
<keyword evidence="8 11" id="KW-0333">Golgi apparatus</keyword>
<reference evidence="12 13" key="2">
    <citation type="submission" date="2019-01" db="EMBL/GenBank/DDBJ databases">
        <title>The decoding of complex shrimp genome reveals the adaptation for benthos swimmer, frequently molting mechanism and breeding impact on genome.</title>
        <authorList>
            <person name="Sun Y."/>
            <person name="Gao Y."/>
            <person name="Yu Y."/>
        </authorList>
    </citation>
    <scope>NUCLEOTIDE SEQUENCE [LARGE SCALE GENOMIC DNA]</scope>
    <source>
        <tissue evidence="12">Muscle</tissue>
    </source>
</reference>
<keyword evidence="5 11" id="KW-0812">Transmembrane</keyword>
<evidence type="ECO:0000256" key="10">
    <source>
        <dbReference type="ARBA" id="ARBA00023180"/>
    </source>
</evidence>
<reference evidence="12 13" key="1">
    <citation type="submission" date="2018-04" db="EMBL/GenBank/DDBJ databases">
        <authorList>
            <person name="Zhang X."/>
            <person name="Yuan J."/>
            <person name="Li F."/>
            <person name="Xiang J."/>
        </authorList>
    </citation>
    <scope>NUCLEOTIDE SEQUENCE [LARGE SCALE GENOMIC DNA]</scope>
    <source>
        <tissue evidence="12">Muscle</tissue>
    </source>
</reference>
<evidence type="ECO:0000256" key="5">
    <source>
        <dbReference type="ARBA" id="ARBA00022692"/>
    </source>
</evidence>
<feature type="transmembrane region" description="Helical" evidence="11">
    <location>
        <begin position="37"/>
        <end position="56"/>
    </location>
</feature>
<keyword evidence="3 11" id="KW-0328">Glycosyltransferase</keyword>
<evidence type="ECO:0000256" key="7">
    <source>
        <dbReference type="ARBA" id="ARBA00022989"/>
    </source>
</evidence>
<dbReference type="STRING" id="6689.A0A423TDB0"/>
<comment type="subcellular location">
    <subcellularLocation>
        <location evidence="1 11">Golgi apparatus membrane</location>
        <topology evidence="1 11">Single-pass type II membrane protein</topology>
    </subcellularLocation>
</comment>
<keyword evidence="4" id="KW-0808">Transferase</keyword>
<evidence type="ECO:0000256" key="3">
    <source>
        <dbReference type="ARBA" id="ARBA00022676"/>
    </source>
</evidence>
<dbReference type="Proteomes" id="UP000283509">
    <property type="component" value="Unassembled WGS sequence"/>
</dbReference>
<proteinExistence type="inferred from homology"/>
<evidence type="ECO:0000256" key="6">
    <source>
        <dbReference type="ARBA" id="ARBA00022968"/>
    </source>
</evidence>
<dbReference type="PANTHER" id="PTHR11214">
    <property type="entry name" value="BETA-1,3-N-ACETYLGLUCOSAMINYLTRANSFERASE"/>
    <property type="match status" value="1"/>
</dbReference>
<evidence type="ECO:0000256" key="2">
    <source>
        <dbReference type="ARBA" id="ARBA00008661"/>
    </source>
</evidence>
<dbReference type="InterPro" id="IPR002659">
    <property type="entry name" value="Glyco_trans_31"/>
</dbReference>
<dbReference type="GO" id="GO:0006493">
    <property type="term" value="P:protein O-linked glycosylation"/>
    <property type="evidence" value="ECO:0007669"/>
    <property type="project" value="TreeGrafter"/>
</dbReference>
<accession>A0A423TDB0</accession>
<keyword evidence="9 11" id="KW-0472">Membrane</keyword>
<evidence type="ECO:0000313" key="12">
    <source>
        <dbReference type="EMBL" id="ROT74473.1"/>
    </source>
</evidence>
<dbReference type="GO" id="GO:0000139">
    <property type="term" value="C:Golgi membrane"/>
    <property type="evidence" value="ECO:0007669"/>
    <property type="project" value="UniProtKB-SubCell"/>
</dbReference>
<dbReference type="EC" id="2.4.1.-" evidence="11"/>
<evidence type="ECO:0000313" key="13">
    <source>
        <dbReference type="Proteomes" id="UP000283509"/>
    </source>
</evidence>
<dbReference type="Pfam" id="PF01762">
    <property type="entry name" value="Galactosyl_T"/>
    <property type="match status" value="1"/>
</dbReference>
<protein>
    <recommendedName>
        <fullName evidence="11">Hexosyltransferase</fullName>
        <ecNumber evidence="11">2.4.1.-</ecNumber>
    </recommendedName>
</protein>
<keyword evidence="10" id="KW-0325">Glycoprotein</keyword>
<evidence type="ECO:0000256" key="8">
    <source>
        <dbReference type="ARBA" id="ARBA00023034"/>
    </source>
</evidence>